<dbReference type="EMBL" id="JACIFF010000004">
    <property type="protein sequence ID" value="MBB4079301.1"/>
    <property type="molecule type" value="Genomic_DNA"/>
</dbReference>
<comment type="caution">
    <text evidence="11">The sequence shown here is derived from an EMBL/GenBank/DDBJ whole genome shotgun (WGS) entry which is preliminary data.</text>
</comment>
<reference evidence="11 12" key="1">
    <citation type="submission" date="2020-08" db="EMBL/GenBank/DDBJ databases">
        <title>Genomic Encyclopedia of Type Strains, Phase IV (KMG-IV): sequencing the most valuable type-strain genomes for metagenomic binning, comparative biology and taxonomic classification.</title>
        <authorList>
            <person name="Goeker M."/>
        </authorList>
    </citation>
    <scope>NUCLEOTIDE SEQUENCE [LARGE SCALE GENOMIC DNA]</scope>
    <source>
        <strain evidence="11 12">DSM 105137</strain>
    </source>
</reference>
<keyword evidence="8" id="KW-0698">rRNA processing</keyword>
<dbReference type="SMART" id="SM00535">
    <property type="entry name" value="RIBOc"/>
    <property type="match status" value="1"/>
</dbReference>
<dbReference type="Proteomes" id="UP000576209">
    <property type="component" value="Unassembled WGS sequence"/>
</dbReference>
<dbReference type="InterPro" id="IPR036389">
    <property type="entry name" value="RNase_III_sf"/>
</dbReference>
<dbReference type="PANTHER" id="PTHR11207:SF0">
    <property type="entry name" value="RIBONUCLEASE 3"/>
    <property type="match status" value="1"/>
</dbReference>
<keyword evidence="5 8" id="KW-0255">Endonuclease</keyword>
<evidence type="ECO:0000313" key="12">
    <source>
        <dbReference type="Proteomes" id="UP000576209"/>
    </source>
</evidence>
<feature type="domain" description="RNase III" evidence="10">
    <location>
        <begin position="20"/>
        <end position="146"/>
    </location>
</feature>
<evidence type="ECO:0000259" key="9">
    <source>
        <dbReference type="PROSITE" id="PS50137"/>
    </source>
</evidence>
<sequence>MIKAVRRIYNRYFSPEKDFVRRLRRLLGFTPAYLNVFKLAFSHKSSNDNTRKQPYGGQNNERLEFLGDAVLGTIVAEYLYKKYPTADEGFLTKMRSKIVKRKSLNAIGYDMGMDELLSTYNNTRIARSMLGNAVEALVGAVYVERGYIGTTHFVVQRMLRNYVDIETLETYDDNYKSQLLEHCQKNGQRVDYEILKRFKQDKRDRFRVAVMINGRRMAVGEDYNKKSAEQQASRRALKDLGLNVEAG</sequence>
<protein>
    <recommendedName>
        <fullName evidence="8">Ribonuclease 3</fullName>
        <ecNumber evidence="8">3.1.26.3</ecNumber>
    </recommendedName>
    <alternativeName>
        <fullName evidence="8">Ribonuclease III</fullName>
        <shortName evidence="8">RNase III</shortName>
    </alternativeName>
</protein>
<evidence type="ECO:0000256" key="7">
    <source>
        <dbReference type="ARBA" id="ARBA00022884"/>
    </source>
</evidence>
<comment type="cofactor">
    <cofactor evidence="8">
        <name>Mg(2+)</name>
        <dbReference type="ChEBI" id="CHEBI:18420"/>
    </cofactor>
</comment>
<evidence type="ECO:0000256" key="5">
    <source>
        <dbReference type="ARBA" id="ARBA00022759"/>
    </source>
</evidence>
<dbReference type="GO" id="GO:0004525">
    <property type="term" value="F:ribonuclease III activity"/>
    <property type="evidence" value="ECO:0007669"/>
    <property type="project" value="UniProtKB-UniRule"/>
</dbReference>
<evidence type="ECO:0000256" key="4">
    <source>
        <dbReference type="ARBA" id="ARBA00022722"/>
    </source>
</evidence>
<keyword evidence="12" id="KW-1185">Reference proteome</keyword>
<evidence type="ECO:0000259" key="10">
    <source>
        <dbReference type="PROSITE" id="PS50142"/>
    </source>
</evidence>
<feature type="binding site" evidence="8">
    <location>
        <position position="132"/>
    </location>
    <ligand>
        <name>Mg(2+)</name>
        <dbReference type="ChEBI" id="CHEBI:18420"/>
    </ligand>
</feature>
<feature type="domain" description="DRBM" evidence="9">
    <location>
        <begin position="174"/>
        <end position="242"/>
    </location>
</feature>
<dbReference type="SUPFAM" id="SSF69065">
    <property type="entry name" value="RNase III domain-like"/>
    <property type="match status" value="1"/>
</dbReference>
<comment type="similarity">
    <text evidence="2">Belongs to the ribonuclease III family.</text>
</comment>
<dbReference type="InterPro" id="IPR000999">
    <property type="entry name" value="RNase_III_dom"/>
</dbReference>
<dbReference type="GO" id="GO:0010468">
    <property type="term" value="P:regulation of gene expression"/>
    <property type="evidence" value="ECO:0007669"/>
    <property type="project" value="TreeGrafter"/>
</dbReference>
<dbReference type="PROSITE" id="PS50137">
    <property type="entry name" value="DS_RBD"/>
    <property type="match status" value="1"/>
</dbReference>
<evidence type="ECO:0000313" key="11">
    <source>
        <dbReference type="EMBL" id="MBB4079301.1"/>
    </source>
</evidence>
<organism evidence="11 12">
    <name type="scientific">Neolewinella aquimaris</name>
    <dbReference type="NCBI Taxonomy" id="1835722"/>
    <lineage>
        <taxon>Bacteria</taxon>
        <taxon>Pseudomonadati</taxon>
        <taxon>Bacteroidota</taxon>
        <taxon>Saprospiria</taxon>
        <taxon>Saprospirales</taxon>
        <taxon>Lewinellaceae</taxon>
        <taxon>Neolewinella</taxon>
    </lineage>
</organism>
<feature type="binding site" evidence="8">
    <location>
        <position position="135"/>
    </location>
    <ligand>
        <name>Mg(2+)</name>
        <dbReference type="ChEBI" id="CHEBI:18420"/>
    </ligand>
</feature>
<dbReference type="EC" id="3.1.26.3" evidence="8"/>
<dbReference type="NCBIfam" id="TIGR02191">
    <property type="entry name" value="RNaseIII"/>
    <property type="match status" value="1"/>
</dbReference>
<dbReference type="GO" id="GO:0006397">
    <property type="term" value="P:mRNA processing"/>
    <property type="evidence" value="ECO:0007669"/>
    <property type="project" value="UniProtKB-UniRule"/>
</dbReference>
<evidence type="ECO:0000256" key="3">
    <source>
        <dbReference type="ARBA" id="ARBA00022664"/>
    </source>
</evidence>
<keyword evidence="7 8" id="KW-0694">RNA-binding</keyword>
<comment type="function">
    <text evidence="8">Digests double-stranded RNA. Involved in the processing of primary rRNA transcript to yield the immediate precursors to the large and small rRNAs (23S and 16S). Processes some mRNAs, and tRNAs when they are encoded in the rRNA operon. Processes pre-crRNA and tracrRNA of type II CRISPR loci if present in the organism.</text>
</comment>
<dbReference type="SUPFAM" id="SSF54768">
    <property type="entry name" value="dsRNA-binding domain-like"/>
    <property type="match status" value="1"/>
</dbReference>
<dbReference type="AlphaFoldDB" id="A0A840E252"/>
<dbReference type="CDD" id="cd00593">
    <property type="entry name" value="RIBOc"/>
    <property type="match status" value="1"/>
</dbReference>
<comment type="subcellular location">
    <subcellularLocation>
        <location evidence="8">Cytoplasm</location>
    </subcellularLocation>
</comment>
<dbReference type="GO" id="GO:0003725">
    <property type="term" value="F:double-stranded RNA binding"/>
    <property type="evidence" value="ECO:0007669"/>
    <property type="project" value="TreeGrafter"/>
</dbReference>
<dbReference type="SMART" id="SM00358">
    <property type="entry name" value="DSRM"/>
    <property type="match status" value="1"/>
</dbReference>
<keyword evidence="8" id="KW-0479">Metal-binding</keyword>
<keyword evidence="6 8" id="KW-0378">Hydrolase</keyword>
<dbReference type="Gene3D" id="1.10.1520.10">
    <property type="entry name" value="Ribonuclease III domain"/>
    <property type="match status" value="1"/>
</dbReference>
<dbReference type="GO" id="GO:0019843">
    <property type="term" value="F:rRNA binding"/>
    <property type="evidence" value="ECO:0007669"/>
    <property type="project" value="UniProtKB-KW"/>
</dbReference>
<feature type="binding site" evidence="8">
    <location>
        <position position="64"/>
    </location>
    <ligand>
        <name>Mg(2+)</name>
        <dbReference type="ChEBI" id="CHEBI:18420"/>
    </ligand>
</feature>
<dbReference type="Pfam" id="PF14622">
    <property type="entry name" value="Ribonucleas_3_3"/>
    <property type="match status" value="1"/>
</dbReference>
<evidence type="ECO:0000256" key="2">
    <source>
        <dbReference type="ARBA" id="ARBA00010183"/>
    </source>
</evidence>
<evidence type="ECO:0000256" key="6">
    <source>
        <dbReference type="ARBA" id="ARBA00022801"/>
    </source>
</evidence>
<dbReference type="PROSITE" id="PS00517">
    <property type="entry name" value="RNASE_3_1"/>
    <property type="match status" value="1"/>
</dbReference>
<keyword evidence="8" id="KW-0963">Cytoplasm</keyword>
<evidence type="ECO:0000256" key="8">
    <source>
        <dbReference type="HAMAP-Rule" id="MF_00104"/>
    </source>
</evidence>
<dbReference type="InterPro" id="IPR011907">
    <property type="entry name" value="RNase_III"/>
</dbReference>
<dbReference type="Gene3D" id="3.30.160.20">
    <property type="match status" value="1"/>
</dbReference>
<dbReference type="HAMAP" id="MF_00104">
    <property type="entry name" value="RNase_III"/>
    <property type="match status" value="1"/>
</dbReference>
<keyword evidence="3 8" id="KW-0507">mRNA processing</keyword>
<dbReference type="GO" id="GO:0005737">
    <property type="term" value="C:cytoplasm"/>
    <property type="evidence" value="ECO:0007669"/>
    <property type="project" value="UniProtKB-SubCell"/>
</dbReference>
<dbReference type="Pfam" id="PF00035">
    <property type="entry name" value="dsrm"/>
    <property type="match status" value="1"/>
</dbReference>
<feature type="active site" evidence="8">
    <location>
        <position position="68"/>
    </location>
</feature>
<keyword evidence="8" id="KW-0460">Magnesium</keyword>
<proteinExistence type="inferred from homology"/>
<keyword evidence="8" id="KW-0819">tRNA processing</keyword>
<evidence type="ECO:0000256" key="1">
    <source>
        <dbReference type="ARBA" id="ARBA00000109"/>
    </source>
</evidence>
<dbReference type="GO" id="GO:0006364">
    <property type="term" value="P:rRNA processing"/>
    <property type="evidence" value="ECO:0007669"/>
    <property type="project" value="UniProtKB-UniRule"/>
</dbReference>
<comment type="subunit">
    <text evidence="8">Homodimer.</text>
</comment>
<dbReference type="GO" id="GO:0008033">
    <property type="term" value="P:tRNA processing"/>
    <property type="evidence" value="ECO:0007669"/>
    <property type="project" value="UniProtKB-KW"/>
</dbReference>
<name>A0A840E252_9BACT</name>
<comment type="catalytic activity">
    <reaction evidence="1 8">
        <text>Endonucleolytic cleavage to 5'-phosphomonoester.</text>
        <dbReference type="EC" id="3.1.26.3"/>
    </reaction>
</comment>
<dbReference type="InterPro" id="IPR014720">
    <property type="entry name" value="dsRBD_dom"/>
</dbReference>
<keyword evidence="4 8" id="KW-0540">Nuclease</keyword>
<dbReference type="PANTHER" id="PTHR11207">
    <property type="entry name" value="RIBONUCLEASE III"/>
    <property type="match status" value="1"/>
</dbReference>
<dbReference type="GO" id="GO:0046872">
    <property type="term" value="F:metal ion binding"/>
    <property type="evidence" value="ECO:0007669"/>
    <property type="project" value="UniProtKB-KW"/>
</dbReference>
<dbReference type="PROSITE" id="PS50142">
    <property type="entry name" value="RNASE_3_2"/>
    <property type="match status" value="1"/>
</dbReference>
<accession>A0A840E252</accession>
<dbReference type="RefSeq" id="WP_319936716.1">
    <property type="nucleotide sequence ID" value="NZ_JACIFF010000004.1"/>
</dbReference>
<gene>
    <name evidence="8" type="primary">rnc</name>
    <name evidence="11" type="ORF">GGR28_001921</name>
</gene>
<dbReference type="CDD" id="cd10845">
    <property type="entry name" value="DSRM_RNAse_III_family"/>
    <property type="match status" value="1"/>
</dbReference>
<keyword evidence="8" id="KW-0699">rRNA-binding</keyword>
<feature type="active site" evidence="8">
    <location>
        <position position="135"/>
    </location>
</feature>